<evidence type="ECO:0000256" key="3">
    <source>
        <dbReference type="ARBA" id="ARBA00022989"/>
    </source>
</evidence>
<dbReference type="AlphaFoldDB" id="A0A6C0D8L1"/>
<dbReference type="GO" id="GO:0016020">
    <property type="term" value="C:membrane"/>
    <property type="evidence" value="ECO:0007669"/>
    <property type="project" value="UniProtKB-SubCell"/>
</dbReference>
<evidence type="ECO:0008006" key="5">
    <source>
        <dbReference type="Google" id="ProtNLM"/>
    </source>
</evidence>
<sequence length="302" mass="35724">MKKQQQQQTIFQSVANIKNTIVKDKKNPLNVICNRVGLFTNARDEKHIREWAAHHLLIGFDRIVIFDHKSKIPLQKVFENFDKRVKIINVSHLENSIKTTLMDNAAGIAKILKMDWMIYLDADEFIILNKYQGIKHLLSVYNHADSLGVNWLFFGSNNLKNDPDGLVIENYTKSDLFLNDHLKSFVRPTKIVRAGNPHFYIMKDSNRYYGINNVKLNNLYYSNVYNIEYYKVPIYIAHYFNQSEETFTKRKINLPRDDNGEHRHFDNVTEIHNQNNSTENNYPKNKYTENIKNFLKQYGHEY</sequence>
<dbReference type="Pfam" id="PF13704">
    <property type="entry name" value="Glyco_tranf_2_4"/>
    <property type="match status" value="1"/>
</dbReference>
<reference evidence="4" key="1">
    <citation type="journal article" date="2020" name="Nature">
        <title>Giant virus diversity and host interactions through global metagenomics.</title>
        <authorList>
            <person name="Schulz F."/>
            <person name="Roux S."/>
            <person name="Paez-Espino D."/>
            <person name="Jungbluth S."/>
            <person name="Walsh D.A."/>
            <person name="Denef V.J."/>
            <person name="McMahon K.D."/>
            <person name="Konstantinidis K.T."/>
            <person name="Eloe-Fadrosh E.A."/>
            <person name="Kyrpides N.C."/>
            <person name="Woyke T."/>
        </authorList>
    </citation>
    <scope>NUCLEOTIDE SEQUENCE</scope>
    <source>
        <strain evidence="4">GVMAG-M-3300023174-130</strain>
    </source>
</reference>
<dbReference type="GO" id="GO:0016757">
    <property type="term" value="F:glycosyltransferase activity"/>
    <property type="evidence" value="ECO:0007669"/>
    <property type="project" value="TreeGrafter"/>
</dbReference>
<evidence type="ECO:0000256" key="1">
    <source>
        <dbReference type="ARBA" id="ARBA00004167"/>
    </source>
</evidence>
<evidence type="ECO:0000256" key="2">
    <source>
        <dbReference type="ARBA" id="ARBA00022692"/>
    </source>
</evidence>
<dbReference type="EMBL" id="MN739550">
    <property type="protein sequence ID" value="QHT12783.1"/>
    <property type="molecule type" value="Genomic_DNA"/>
</dbReference>
<keyword evidence="3" id="KW-0472">Membrane</keyword>
<protein>
    <recommendedName>
        <fullName evidence="5">Glycosyltransferase family 92 protein</fullName>
    </recommendedName>
</protein>
<name>A0A6C0D8L1_9ZZZZ</name>
<organism evidence="4">
    <name type="scientific">viral metagenome</name>
    <dbReference type="NCBI Taxonomy" id="1070528"/>
    <lineage>
        <taxon>unclassified sequences</taxon>
        <taxon>metagenomes</taxon>
        <taxon>organismal metagenomes</taxon>
    </lineage>
</organism>
<dbReference type="PANTHER" id="PTHR21461">
    <property type="entry name" value="GLYCOSYLTRANSFERASE FAMILY 92 PROTEIN"/>
    <property type="match status" value="1"/>
</dbReference>
<accession>A0A6C0D8L1</accession>
<dbReference type="PANTHER" id="PTHR21461:SF69">
    <property type="entry name" value="GLYCOSYLTRANSFERASE FAMILY 92 PROTEIN"/>
    <property type="match status" value="1"/>
</dbReference>
<comment type="subcellular location">
    <subcellularLocation>
        <location evidence="1">Membrane</location>
        <topology evidence="1">Single-pass membrane protein</topology>
    </subcellularLocation>
</comment>
<evidence type="ECO:0000313" key="4">
    <source>
        <dbReference type="EMBL" id="QHT12783.1"/>
    </source>
</evidence>
<keyword evidence="3" id="KW-1133">Transmembrane helix</keyword>
<keyword evidence="2" id="KW-0812">Transmembrane</keyword>
<dbReference type="GO" id="GO:0005737">
    <property type="term" value="C:cytoplasm"/>
    <property type="evidence" value="ECO:0007669"/>
    <property type="project" value="TreeGrafter"/>
</dbReference>
<proteinExistence type="predicted"/>